<feature type="compositionally biased region" description="Basic and acidic residues" evidence="1">
    <location>
        <begin position="48"/>
        <end position="65"/>
    </location>
</feature>
<dbReference type="EMBL" id="JH817898">
    <property type="protein sequence ID" value="EKC42856.1"/>
    <property type="molecule type" value="Genomic_DNA"/>
</dbReference>
<accession>K1S625</accession>
<organism evidence="2">
    <name type="scientific">Magallana gigas</name>
    <name type="common">Pacific oyster</name>
    <name type="synonym">Crassostrea gigas</name>
    <dbReference type="NCBI Taxonomy" id="29159"/>
    <lineage>
        <taxon>Eukaryota</taxon>
        <taxon>Metazoa</taxon>
        <taxon>Spiralia</taxon>
        <taxon>Lophotrochozoa</taxon>
        <taxon>Mollusca</taxon>
        <taxon>Bivalvia</taxon>
        <taxon>Autobranchia</taxon>
        <taxon>Pteriomorphia</taxon>
        <taxon>Ostreida</taxon>
        <taxon>Ostreoidea</taxon>
        <taxon>Ostreidae</taxon>
        <taxon>Magallana</taxon>
    </lineage>
</organism>
<reference evidence="2" key="1">
    <citation type="journal article" date="2012" name="Nature">
        <title>The oyster genome reveals stress adaptation and complexity of shell formation.</title>
        <authorList>
            <person name="Zhang G."/>
            <person name="Fang X."/>
            <person name="Guo X."/>
            <person name="Li L."/>
            <person name="Luo R."/>
            <person name="Xu F."/>
            <person name="Yang P."/>
            <person name="Zhang L."/>
            <person name="Wang X."/>
            <person name="Qi H."/>
            <person name="Xiong Z."/>
            <person name="Que H."/>
            <person name="Xie Y."/>
            <person name="Holland P.W."/>
            <person name="Paps J."/>
            <person name="Zhu Y."/>
            <person name="Wu F."/>
            <person name="Chen Y."/>
            <person name="Wang J."/>
            <person name="Peng C."/>
            <person name="Meng J."/>
            <person name="Yang L."/>
            <person name="Liu J."/>
            <person name="Wen B."/>
            <person name="Zhang N."/>
            <person name="Huang Z."/>
            <person name="Zhu Q."/>
            <person name="Feng Y."/>
            <person name="Mount A."/>
            <person name="Hedgecock D."/>
            <person name="Xu Z."/>
            <person name="Liu Y."/>
            <person name="Domazet-Loso T."/>
            <person name="Du Y."/>
            <person name="Sun X."/>
            <person name="Zhang S."/>
            <person name="Liu B."/>
            <person name="Cheng P."/>
            <person name="Jiang X."/>
            <person name="Li J."/>
            <person name="Fan D."/>
            <person name="Wang W."/>
            <person name="Fu W."/>
            <person name="Wang T."/>
            <person name="Wang B."/>
            <person name="Zhang J."/>
            <person name="Peng Z."/>
            <person name="Li Y."/>
            <person name="Li N."/>
            <person name="Wang J."/>
            <person name="Chen M."/>
            <person name="He Y."/>
            <person name="Tan F."/>
            <person name="Song X."/>
            <person name="Zheng Q."/>
            <person name="Huang R."/>
            <person name="Yang H."/>
            <person name="Du X."/>
            <person name="Chen L."/>
            <person name="Yang M."/>
            <person name="Gaffney P.M."/>
            <person name="Wang S."/>
            <person name="Luo L."/>
            <person name="She Z."/>
            <person name="Ming Y."/>
            <person name="Huang W."/>
            <person name="Zhang S."/>
            <person name="Huang B."/>
            <person name="Zhang Y."/>
            <person name="Qu T."/>
            <person name="Ni P."/>
            <person name="Miao G."/>
            <person name="Wang J."/>
            <person name="Wang Q."/>
            <person name="Steinberg C.E."/>
            <person name="Wang H."/>
            <person name="Li N."/>
            <person name="Qian L."/>
            <person name="Zhang G."/>
            <person name="Li Y."/>
            <person name="Yang H."/>
            <person name="Liu X."/>
            <person name="Wang J."/>
            <person name="Yin Y."/>
            <person name="Wang J."/>
        </authorList>
    </citation>
    <scope>NUCLEOTIDE SEQUENCE [LARGE SCALE GENOMIC DNA]</scope>
    <source>
        <strain evidence="2">05x7-T-G4-1.051#20</strain>
    </source>
</reference>
<protein>
    <submittedName>
        <fullName evidence="2">Uncharacterized protein</fullName>
    </submittedName>
</protein>
<evidence type="ECO:0000256" key="1">
    <source>
        <dbReference type="SAM" id="MobiDB-lite"/>
    </source>
</evidence>
<proteinExistence type="predicted"/>
<feature type="region of interest" description="Disordered" evidence="1">
    <location>
        <begin position="28"/>
        <end position="65"/>
    </location>
</feature>
<evidence type="ECO:0000313" key="2">
    <source>
        <dbReference type="EMBL" id="EKC42856.1"/>
    </source>
</evidence>
<name>K1S625_MAGGI</name>
<dbReference type="HOGENOM" id="CLU_2851847_0_0_1"/>
<feature type="compositionally biased region" description="Polar residues" evidence="1">
    <location>
        <begin position="32"/>
        <end position="47"/>
    </location>
</feature>
<gene>
    <name evidence="2" type="ORF">CGI_10002298</name>
</gene>
<sequence>MSYAVLMGMWVEEVFPEIVDSVEEVVSDDGSKNLSGYSEHSRNCSNTAKDKEKAERGEHGKSRVL</sequence>
<dbReference type="InParanoid" id="K1S625"/>
<dbReference type="AlphaFoldDB" id="K1S625"/>